<name>A0AAE4B2B4_9ACTN</name>
<evidence type="ECO:0000256" key="1">
    <source>
        <dbReference type="SAM" id="Phobius"/>
    </source>
</evidence>
<keyword evidence="1" id="KW-1133">Transmembrane helix</keyword>
<dbReference type="Proteomes" id="UP001240236">
    <property type="component" value="Unassembled WGS sequence"/>
</dbReference>
<feature type="transmembrane region" description="Helical" evidence="1">
    <location>
        <begin position="20"/>
        <end position="41"/>
    </location>
</feature>
<proteinExistence type="predicted"/>
<protein>
    <submittedName>
        <fullName evidence="2">Uncharacterized protein</fullName>
    </submittedName>
</protein>
<dbReference type="EMBL" id="JAUSUZ010000001">
    <property type="protein sequence ID" value="MDQ0371509.1"/>
    <property type="molecule type" value="Genomic_DNA"/>
</dbReference>
<dbReference type="RefSeq" id="WP_307248337.1">
    <property type="nucleotide sequence ID" value="NZ_JAUSUZ010000001.1"/>
</dbReference>
<evidence type="ECO:0000313" key="2">
    <source>
        <dbReference type="EMBL" id="MDQ0371509.1"/>
    </source>
</evidence>
<evidence type="ECO:0000313" key="3">
    <source>
        <dbReference type="Proteomes" id="UP001240236"/>
    </source>
</evidence>
<dbReference type="AlphaFoldDB" id="A0AAE4B2B4"/>
<sequence length="129" mass="13491">MTYSETPDDPWTVTVNRANAIAFARGIAVIAAVGAAVFWLIPAPEDPGIAACARLEAHAVAGTVPDLAERAQIGKDLERSDEEVLQTAGLYDRLHRDGGSILSDAIPLPPMDLDDISPLQTACAAAGMP</sequence>
<comment type="caution">
    <text evidence="2">The sequence shown here is derived from an EMBL/GenBank/DDBJ whole genome shotgun (WGS) entry which is preliminary data.</text>
</comment>
<keyword evidence="1" id="KW-0472">Membrane</keyword>
<organism evidence="2 3">
    <name type="scientific">Catenuloplanes indicus</name>
    <dbReference type="NCBI Taxonomy" id="137267"/>
    <lineage>
        <taxon>Bacteria</taxon>
        <taxon>Bacillati</taxon>
        <taxon>Actinomycetota</taxon>
        <taxon>Actinomycetes</taxon>
        <taxon>Micromonosporales</taxon>
        <taxon>Micromonosporaceae</taxon>
        <taxon>Catenuloplanes</taxon>
    </lineage>
</organism>
<keyword evidence="3" id="KW-1185">Reference proteome</keyword>
<accession>A0AAE4B2B4</accession>
<reference evidence="2 3" key="1">
    <citation type="submission" date="2023-07" db="EMBL/GenBank/DDBJ databases">
        <title>Sequencing the genomes of 1000 actinobacteria strains.</title>
        <authorList>
            <person name="Klenk H.-P."/>
        </authorList>
    </citation>
    <scope>NUCLEOTIDE SEQUENCE [LARGE SCALE GENOMIC DNA]</scope>
    <source>
        <strain evidence="2 3">DSM 44709</strain>
    </source>
</reference>
<keyword evidence="1" id="KW-0812">Transmembrane</keyword>
<gene>
    <name evidence="2" type="ORF">J2S42_008178</name>
</gene>